<dbReference type="eggNOG" id="ENOG502RBIH">
    <property type="taxonomic scope" value="Eukaryota"/>
</dbReference>
<dbReference type="HOGENOM" id="CLU_027086_1_0_1"/>
<evidence type="ECO:0000256" key="1">
    <source>
        <dbReference type="SAM" id="Coils"/>
    </source>
</evidence>
<keyword evidence="4" id="KW-1185">Reference proteome</keyword>
<sequence length="734" mass="79591">MSTSRENPPGSSLFFEEAHNSDFGTSNIPNLPFSPNSGVSQLSTSIEAPPSSIARSMAMSVTSEIDITNLPLQALLSNIEVRRLFDHRAHLLDSQTRLVTSQAQLNSDMHGLLTEKQSLAAELAEMRKKMEAMESSTLHPAQLFASSSTTLTKMQSEESVSPSDSISQRGTNAPSTGSTGVPSLAERPADFSPAVLWTAKECHRDSSACKGNRISLTAAIRDKDGTPASNVEETKTTARFHFLSSLMTLPIPLNAPKHQTGLWWKIYRPDEWKKAIRYLEGSHPVVAYCAHHWKAEEVFRVVIQTRLDSERAKKESKRQDRARESQASGPTDVDTAARLQKRPHSATDSLATDPSPSLEKPAALSKPPKKRKHGHQLLDGVFRSAPGESQPKPSESSPTTMILIPSLPTLNVPAPVLLSPPIPVPSSPTTSLPSIPVTSAPVLTRPSNHIDVSKISIPTTVHALSEILSNDFPSIKDSSLLFDAFKLSPNFSAGSPSDEFERWIQTIDAADPNDPALDEDNNFEQWGHQQLSLTSPQLTSWTIVGSVNGACRLIAALVKTCKVAREICQVNQREMSTSFIADIYLDRTIETLWKLWAGYKAENPNVDQVPPLVGSASSLPSPALPLPPPSSGSENVPTPQDPGSASPPLPPPPPVPAPHGLSQKSVQSLKIDELKELIRLWDIEVSAAKPKKDHYVSAILTAPDEKRPTEADIKSIIAKRTLASKKVKRTSGGG</sequence>
<keyword evidence="1" id="KW-0175">Coiled coil</keyword>
<dbReference type="InParanoid" id="K5X4B5"/>
<dbReference type="OrthoDB" id="3227833at2759"/>
<feature type="compositionally biased region" description="Polar residues" evidence="2">
    <location>
        <begin position="168"/>
        <end position="181"/>
    </location>
</feature>
<feature type="compositionally biased region" description="Pro residues" evidence="2">
    <location>
        <begin position="645"/>
        <end position="657"/>
    </location>
</feature>
<feature type="compositionally biased region" description="Polar residues" evidence="2">
    <location>
        <begin position="346"/>
        <end position="355"/>
    </location>
</feature>
<organism evidence="3 4">
    <name type="scientific">Agaricus bisporus var. burnettii (strain JB137-S8 / ATCC MYA-4627 / FGSC 10392)</name>
    <name type="common">White button mushroom</name>
    <dbReference type="NCBI Taxonomy" id="597362"/>
    <lineage>
        <taxon>Eukaryota</taxon>
        <taxon>Fungi</taxon>
        <taxon>Dikarya</taxon>
        <taxon>Basidiomycota</taxon>
        <taxon>Agaricomycotina</taxon>
        <taxon>Agaricomycetes</taxon>
        <taxon>Agaricomycetidae</taxon>
        <taxon>Agaricales</taxon>
        <taxon>Agaricineae</taxon>
        <taxon>Agaricaceae</taxon>
        <taxon>Agaricus</taxon>
    </lineage>
</organism>
<protein>
    <submittedName>
        <fullName evidence="3">Uncharacterized protein</fullName>
    </submittedName>
</protein>
<reference evidence="4" key="1">
    <citation type="journal article" date="2012" name="Proc. Natl. Acad. Sci. U.S.A.">
        <title>Genome sequence of the button mushroom Agaricus bisporus reveals mechanisms governing adaptation to a humic-rich ecological niche.</title>
        <authorList>
            <person name="Morin E."/>
            <person name="Kohler A."/>
            <person name="Baker A.R."/>
            <person name="Foulongne-Oriol M."/>
            <person name="Lombard V."/>
            <person name="Nagy L.G."/>
            <person name="Ohm R.A."/>
            <person name="Patyshakuliyeva A."/>
            <person name="Brun A."/>
            <person name="Aerts A.L."/>
            <person name="Bailey A.M."/>
            <person name="Billette C."/>
            <person name="Coutinho P.M."/>
            <person name="Deakin G."/>
            <person name="Doddapaneni H."/>
            <person name="Floudas D."/>
            <person name="Grimwood J."/>
            <person name="Hilden K."/>
            <person name="Kuees U."/>
            <person name="LaButti K.M."/>
            <person name="Lapidus A."/>
            <person name="Lindquist E.A."/>
            <person name="Lucas S.M."/>
            <person name="Murat C."/>
            <person name="Riley R.W."/>
            <person name="Salamov A.A."/>
            <person name="Schmutz J."/>
            <person name="Subramanian V."/>
            <person name="Woesten H.A.B."/>
            <person name="Xu J."/>
            <person name="Eastwood D.C."/>
            <person name="Foster G.D."/>
            <person name="Sonnenberg A.S."/>
            <person name="Cullen D."/>
            <person name="de Vries R.P."/>
            <person name="Lundell T."/>
            <person name="Hibbett D.S."/>
            <person name="Henrissat B."/>
            <person name="Burton K.S."/>
            <person name="Kerrigan R.W."/>
            <person name="Challen M.P."/>
            <person name="Grigoriev I.V."/>
            <person name="Martin F."/>
        </authorList>
    </citation>
    <scope>NUCLEOTIDE SEQUENCE [LARGE SCALE GENOMIC DNA]</scope>
    <source>
        <strain evidence="4">JB137-S8 / ATCC MYA-4627 / FGSC 10392</strain>
    </source>
</reference>
<dbReference type="PANTHER" id="PTHR48125">
    <property type="entry name" value="LP07818P1"/>
    <property type="match status" value="1"/>
</dbReference>
<dbReference type="PANTHER" id="PTHR48125:SF12">
    <property type="entry name" value="AT HOOK TRANSCRIPTION FACTOR FAMILY-RELATED"/>
    <property type="match status" value="1"/>
</dbReference>
<gene>
    <name evidence="3" type="ORF">AGABI1DRAFT_129800</name>
</gene>
<feature type="region of interest" description="Disordered" evidence="2">
    <location>
        <begin position="309"/>
        <end position="374"/>
    </location>
</feature>
<feature type="region of interest" description="Disordered" evidence="2">
    <location>
        <begin position="149"/>
        <end position="186"/>
    </location>
</feature>
<feature type="region of interest" description="Disordered" evidence="2">
    <location>
        <begin position="611"/>
        <end position="663"/>
    </location>
</feature>
<dbReference type="KEGG" id="abp:AGABI1DRAFT129800"/>
<evidence type="ECO:0000313" key="3">
    <source>
        <dbReference type="EMBL" id="EKM78018.1"/>
    </source>
</evidence>
<dbReference type="EMBL" id="JH971393">
    <property type="protein sequence ID" value="EKM78018.1"/>
    <property type="molecule type" value="Genomic_DNA"/>
</dbReference>
<dbReference type="RefSeq" id="XP_007331382.1">
    <property type="nucleotide sequence ID" value="XM_007331320.1"/>
</dbReference>
<dbReference type="Proteomes" id="UP000008493">
    <property type="component" value="Unassembled WGS sequence"/>
</dbReference>
<feature type="region of interest" description="Disordered" evidence="2">
    <location>
        <begin position="26"/>
        <end position="45"/>
    </location>
</feature>
<name>K5X4B5_AGABU</name>
<dbReference type="AlphaFoldDB" id="K5X4B5"/>
<evidence type="ECO:0000313" key="4">
    <source>
        <dbReference type="Proteomes" id="UP000008493"/>
    </source>
</evidence>
<dbReference type="OMA" id="LWTAKEC"/>
<feature type="coiled-coil region" evidence="1">
    <location>
        <begin position="109"/>
        <end position="136"/>
    </location>
</feature>
<dbReference type="GeneID" id="18827092"/>
<accession>K5X4B5</accession>
<evidence type="ECO:0000256" key="2">
    <source>
        <dbReference type="SAM" id="MobiDB-lite"/>
    </source>
</evidence>
<feature type="compositionally biased region" description="Low complexity" evidence="2">
    <location>
        <begin position="157"/>
        <end position="167"/>
    </location>
</feature>
<feature type="compositionally biased region" description="Basic and acidic residues" evidence="2">
    <location>
        <begin position="309"/>
        <end position="324"/>
    </location>
</feature>
<feature type="compositionally biased region" description="Low complexity" evidence="2">
    <location>
        <begin position="611"/>
        <end position="621"/>
    </location>
</feature>
<proteinExistence type="predicted"/>